<name>A0A4R5C0C1_9ACTN</name>
<dbReference type="InterPro" id="IPR011251">
    <property type="entry name" value="Luciferase-like_dom"/>
</dbReference>
<dbReference type="PANTHER" id="PTHR43244">
    <property type="match status" value="1"/>
</dbReference>
<dbReference type="Gene3D" id="3.20.20.30">
    <property type="entry name" value="Luciferase-like domain"/>
    <property type="match status" value="1"/>
</dbReference>
<organism evidence="2 3">
    <name type="scientific">Actinomadura darangshiensis</name>
    <dbReference type="NCBI Taxonomy" id="705336"/>
    <lineage>
        <taxon>Bacteria</taxon>
        <taxon>Bacillati</taxon>
        <taxon>Actinomycetota</taxon>
        <taxon>Actinomycetes</taxon>
        <taxon>Streptosporangiales</taxon>
        <taxon>Thermomonosporaceae</taxon>
        <taxon>Actinomadura</taxon>
    </lineage>
</organism>
<comment type="caution">
    <text evidence="2">The sequence shown here is derived from an EMBL/GenBank/DDBJ whole genome shotgun (WGS) entry which is preliminary data.</text>
</comment>
<evidence type="ECO:0000313" key="2">
    <source>
        <dbReference type="EMBL" id="TDD92135.1"/>
    </source>
</evidence>
<reference evidence="2 3" key="1">
    <citation type="submission" date="2019-03" db="EMBL/GenBank/DDBJ databases">
        <title>Draft genome sequences of novel Actinobacteria.</title>
        <authorList>
            <person name="Sahin N."/>
            <person name="Ay H."/>
            <person name="Saygin H."/>
        </authorList>
    </citation>
    <scope>NUCLEOTIDE SEQUENCE [LARGE SCALE GENOMIC DNA]</scope>
    <source>
        <strain evidence="2 3">DSM 45941</strain>
    </source>
</reference>
<dbReference type="PANTHER" id="PTHR43244:SF2">
    <property type="entry name" value="CONSERVED HYPOTHETICAL ALANINE AND PROLINE-RICH PROTEIN"/>
    <property type="match status" value="1"/>
</dbReference>
<accession>A0A4R5C0C1</accession>
<dbReference type="RefSeq" id="WP_132192792.1">
    <property type="nucleotide sequence ID" value="NZ_SMKY01000003.1"/>
</dbReference>
<evidence type="ECO:0000259" key="1">
    <source>
        <dbReference type="Pfam" id="PF00296"/>
    </source>
</evidence>
<proteinExistence type="predicted"/>
<dbReference type="GO" id="GO:0016705">
    <property type="term" value="F:oxidoreductase activity, acting on paired donors, with incorporation or reduction of molecular oxygen"/>
    <property type="evidence" value="ECO:0007669"/>
    <property type="project" value="InterPro"/>
</dbReference>
<gene>
    <name evidence="2" type="ORF">E1293_01065</name>
</gene>
<dbReference type="Proteomes" id="UP000295578">
    <property type="component" value="Unassembled WGS sequence"/>
</dbReference>
<dbReference type="CDD" id="cd01097">
    <property type="entry name" value="Tetrahydromethanopterin_reductase"/>
    <property type="match status" value="1"/>
</dbReference>
<dbReference type="OrthoDB" id="3284378at2"/>
<sequence length="341" mass="36928">MKVDARLPQGLPPAAVARAARDFEDAGYDGLWTRESSHDPFVPLGIAAEHTASLRLGTSIAVAFARSPMNLAYLGNDLAFYSGGRFALGLGSQVRAHVERRYSMPWSAPARRMAELVSAIREIWRCWETGARLSFEGDFYRHTLMTPAFTPEPHPHGPPPILLAAVGERMTEVAGEVADGLLVHGFTTPRYLREVTLPTLERGLAASGRARTAVEVSAPVLLATGATEEAMAESVHAVRKQIAFYGSTPAYRPVLERHGWGELAGELHRLSRARQWDAMTALVDDDVLHAFAVVAEPERTAAEVMRRMDGLADRISFYTVADTDPAVPALAARALAAGPGL</sequence>
<dbReference type="InterPro" id="IPR050564">
    <property type="entry name" value="F420-G6PD/mer"/>
</dbReference>
<dbReference type="InterPro" id="IPR019919">
    <property type="entry name" value="Lucif-like_OxRdtase_MSMEG_2256"/>
</dbReference>
<dbReference type="InterPro" id="IPR036661">
    <property type="entry name" value="Luciferase-like_sf"/>
</dbReference>
<keyword evidence="3" id="KW-1185">Reference proteome</keyword>
<dbReference type="NCBIfam" id="TIGR03617">
    <property type="entry name" value="F420_MSMEG_2256"/>
    <property type="match status" value="1"/>
</dbReference>
<dbReference type="EC" id="1.-.-.-" evidence="2"/>
<protein>
    <submittedName>
        <fullName evidence="2">TIGR03617 family F420-dependent LLM class oxidoreductase</fullName>
        <ecNumber evidence="2">1.-.-.-</ecNumber>
    </submittedName>
</protein>
<dbReference type="EMBL" id="SMKY01000003">
    <property type="protein sequence ID" value="TDD92135.1"/>
    <property type="molecule type" value="Genomic_DNA"/>
</dbReference>
<keyword evidence="2" id="KW-0560">Oxidoreductase</keyword>
<evidence type="ECO:0000313" key="3">
    <source>
        <dbReference type="Proteomes" id="UP000295578"/>
    </source>
</evidence>
<dbReference type="AlphaFoldDB" id="A0A4R5C0C1"/>
<dbReference type="Pfam" id="PF00296">
    <property type="entry name" value="Bac_luciferase"/>
    <property type="match status" value="1"/>
</dbReference>
<feature type="domain" description="Luciferase-like" evidence="1">
    <location>
        <begin position="6"/>
        <end position="309"/>
    </location>
</feature>
<dbReference type="SUPFAM" id="SSF51679">
    <property type="entry name" value="Bacterial luciferase-like"/>
    <property type="match status" value="1"/>
</dbReference>